<sequence>MDVAVTARRRLVVLGGRITAFLGAFHLVVTIALNVSHLPAWFSGGLWFPANGLSELPPAVGAFWLTIGSFGLPLLTLGLLVAWLGNRGVVPPAFVAWALGGWCTIGAVAFEPSPFILVWVPAVMLLRAAGRQAGPDPQP</sequence>
<proteinExistence type="predicted"/>
<organism evidence="2 3">
    <name type="scientific">Nonomuraea mangrovi</name>
    <dbReference type="NCBI Taxonomy" id="2316207"/>
    <lineage>
        <taxon>Bacteria</taxon>
        <taxon>Bacillati</taxon>
        <taxon>Actinomycetota</taxon>
        <taxon>Actinomycetes</taxon>
        <taxon>Streptosporangiales</taxon>
        <taxon>Streptosporangiaceae</taxon>
        <taxon>Nonomuraea</taxon>
    </lineage>
</organism>
<keyword evidence="3" id="KW-1185">Reference proteome</keyword>
<dbReference type="RefSeq" id="WP_379576712.1">
    <property type="nucleotide sequence ID" value="NZ_JBHUFV010000050.1"/>
</dbReference>
<feature type="transmembrane region" description="Helical" evidence="1">
    <location>
        <begin position="18"/>
        <end position="42"/>
    </location>
</feature>
<dbReference type="Pfam" id="PF20064">
    <property type="entry name" value="DUF6463"/>
    <property type="match status" value="1"/>
</dbReference>
<feature type="transmembrane region" description="Helical" evidence="1">
    <location>
        <begin position="89"/>
        <end position="110"/>
    </location>
</feature>
<dbReference type="EMBL" id="JBHUFV010000050">
    <property type="protein sequence ID" value="MFD1936438.1"/>
    <property type="molecule type" value="Genomic_DNA"/>
</dbReference>
<keyword evidence="1" id="KW-0472">Membrane</keyword>
<feature type="transmembrane region" description="Helical" evidence="1">
    <location>
        <begin position="62"/>
        <end position="82"/>
    </location>
</feature>
<keyword evidence="1" id="KW-0812">Transmembrane</keyword>
<protein>
    <submittedName>
        <fullName evidence="2">DUF6463 family protein</fullName>
    </submittedName>
</protein>
<evidence type="ECO:0000313" key="3">
    <source>
        <dbReference type="Proteomes" id="UP001597368"/>
    </source>
</evidence>
<gene>
    <name evidence="2" type="ORF">ACFSKW_33695</name>
</gene>
<evidence type="ECO:0000256" key="1">
    <source>
        <dbReference type="SAM" id="Phobius"/>
    </source>
</evidence>
<keyword evidence="1" id="KW-1133">Transmembrane helix</keyword>
<comment type="caution">
    <text evidence="2">The sequence shown here is derived from an EMBL/GenBank/DDBJ whole genome shotgun (WGS) entry which is preliminary data.</text>
</comment>
<accession>A0ABW4T3C2</accession>
<evidence type="ECO:0000313" key="2">
    <source>
        <dbReference type="EMBL" id="MFD1936438.1"/>
    </source>
</evidence>
<name>A0ABW4T3C2_9ACTN</name>
<dbReference type="InterPro" id="IPR045590">
    <property type="entry name" value="DUF6463"/>
</dbReference>
<reference evidence="3" key="1">
    <citation type="journal article" date="2019" name="Int. J. Syst. Evol. Microbiol.">
        <title>The Global Catalogue of Microorganisms (GCM) 10K type strain sequencing project: providing services to taxonomists for standard genome sequencing and annotation.</title>
        <authorList>
            <consortium name="The Broad Institute Genomics Platform"/>
            <consortium name="The Broad Institute Genome Sequencing Center for Infectious Disease"/>
            <person name="Wu L."/>
            <person name="Ma J."/>
        </authorList>
    </citation>
    <scope>NUCLEOTIDE SEQUENCE [LARGE SCALE GENOMIC DNA]</scope>
    <source>
        <strain evidence="3">ICMP 6774ER</strain>
    </source>
</reference>
<dbReference type="Proteomes" id="UP001597368">
    <property type="component" value="Unassembled WGS sequence"/>
</dbReference>